<gene>
    <name evidence="1" type="ORF">NUW58_g5646</name>
</gene>
<dbReference type="Proteomes" id="UP001143856">
    <property type="component" value="Unassembled WGS sequence"/>
</dbReference>
<proteinExistence type="predicted"/>
<organism evidence="1 2">
    <name type="scientific">Xylaria curta</name>
    <dbReference type="NCBI Taxonomy" id="42375"/>
    <lineage>
        <taxon>Eukaryota</taxon>
        <taxon>Fungi</taxon>
        <taxon>Dikarya</taxon>
        <taxon>Ascomycota</taxon>
        <taxon>Pezizomycotina</taxon>
        <taxon>Sordariomycetes</taxon>
        <taxon>Xylariomycetidae</taxon>
        <taxon>Xylariales</taxon>
        <taxon>Xylariaceae</taxon>
        <taxon>Xylaria</taxon>
    </lineage>
</organism>
<dbReference type="EMBL" id="JAPDGR010001139">
    <property type="protein sequence ID" value="KAJ2985231.1"/>
    <property type="molecule type" value="Genomic_DNA"/>
</dbReference>
<reference evidence="1" key="1">
    <citation type="submission" date="2022-10" db="EMBL/GenBank/DDBJ databases">
        <title>Genome Sequence of Xylaria curta.</title>
        <authorList>
            <person name="Buettner E."/>
        </authorList>
    </citation>
    <scope>NUCLEOTIDE SEQUENCE</scope>
    <source>
        <strain evidence="1">Babe10</strain>
    </source>
</reference>
<accession>A0ACC1P0L4</accession>
<evidence type="ECO:0000313" key="2">
    <source>
        <dbReference type="Proteomes" id="UP001143856"/>
    </source>
</evidence>
<evidence type="ECO:0000313" key="1">
    <source>
        <dbReference type="EMBL" id="KAJ2985231.1"/>
    </source>
</evidence>
<comment type="caution">
    <text evidence="1">The sequence shown here is derived from an EMBL/GenBank/DDBJ whole genome shotgun (WGS) entry which is preliminary data.</text>
</comment>
<sequence length="968" mass="108447">MLVLRGCVNLLKLSERFTRTIDNFSFSDTSVSFCLMQDGHYIPPKRLQGIVAMRITGAYARCATTAWAILHRLTPSAYWILYFWAPSDTLGHCRARFPPLRSEARGAIMKRDANHNQEAMPSYYLFLDVPFSKRWESHKNTIYRLYIDEDLSVEEVAGIMKCQYQFDASVRQYKYHFKKWEISKSIPSAVKDQAIRTLGKRVRDGTAFRGIKYKGVEIDKKRLRRYINDDVRLNSNFEMTASVFGRWNLPYRALKATSDHLSPGASDFPTPSDYSVLSPPAIRDHPTPSNAHSPADAPTPTVRAIQAKSHFDRSRLFVQGHIDEFLKGLPSSDKMVVTTWLHQFWIFAFTTTKYWGKGPQKWTADLLRMTDFPDRKSLPGSPAAWRGSEAPSPGDARNQYGARFAGHQRDVPRPSSLCRWCIHVREMSYQRLASPPPEEDINYDAQDPDNWPRWETEPCTVTDRLHDALQDNSFSSVNTQDLPLSTTVIATAAAGSPEAMAVEAIGFAIKARNADLLSDLIDTANTEDQDLSSIYPYHLAASYLDGSSICCGIIDQIMSLVRQNVIGRLYINDLGHTVLDSLMLTILKGHTSCTPIMADERLKAMTRFPGEEIDICGRWDADSPCLRALNAHGSPRIPFSWKHMFCHTSVQAICHAIIRIFSMNHAPDINTPSGLFTRSCFTCGDTLVPGPIHTLVLTAFRLAQNGCDGENLFGMLACLVCLLVYGADPTAKADLSVNALLGISEQQECTHALLDPLELGEKVPLAALDTWSEEVKLGWECLMALLRFVHPRRAQGPPVPSSSHGGYDNFFDYSEFPSPGNRPLLDDADNSSIGDDDSDMEECLYYKISERYCANSEKLGVLWAAIQTELVSYRRLRDGDPWLSGNFNLAVVRDGANEGAGFSRLPLVDRGMMKPTCACGRFKNGFVISGLVTTDEACSFYFSNMEDWKRSSFCELNDAEDQELLGGE</sequence>
<protein>
    <submittedName>
        <fullName evidence="1">Uncharacterized protein</fullName>
    </submittedName>
</protein>
<keyword evidence="2" id="KW-1185">Reference proteome</keyword>
<name>A0ACC1P0L4_9PEZI</name>